<dbReference type="RefSeq" id="XP_001886940.1">
    <property type="nucleotide sequence ID" value="XM_001886905.1"/>
</dbReference>
<dbReference type="Proteomes" id="UP000001194">
    <property type="component" value="Unassembled WGS sequence"/>
</dbReference>
<evidence type="ECO:0000313" key="3">
    <source>
        <dbReference type="Proteomes" id="UP000001194"/>
    </source>
</evidence>
<dbReference type="InParanoid" id="B0DSN0"/>
<feature type="region of interest" description="Disordered" evidence="1">
    <location>
        <begin position="107"/>
        <end position="131"/>
    </location>
</feature>
<proteinExistence type="predicted"/>
<feature type="region of interest" description="Disordered" evidence="1">
    <location>
        <begin position="159"/>
        <end position="187"/>
    </location>
</feature>
<reference evidence="2 3" key="1">
    <citation type="journal article" date="2008" name="Nature">
        <title>The genome of Laccaria bicolor provides insights into mycorrhizal symbiosis.</title>
        <authorList>
            <person name="Martin F."/>
            <person name="Aerts A."/>
            <person name="Ahren D."/>
            <person name="Brun A."/>
            <person name="Danchin E.G.J."/>
            <person name="Duchaussoy F."/>
            <person name="Gibon J."/>
            <person name="Kohler A."/>
            <person name="Lindquist E."/>
            <person name="Pereda V."/>
            <person name="Salamov A."/>
            <person name="Shapiro H.J."/>
            <person name="Wuyts J."/>
            <person name="Blaudez D."/>
            <person name="Buee M."/>
            <person name="Brokstein P."/>
            <person name="Canbaeck B."/>
            <person name="Cohen D."/>
            <person name="Courty P.E."/>
            <person name="Coutinho P.M."/>
            <person name="Delaruelle C."/>
            <person name="Detter J.C."/>
            <person name="Deveau A."/>
            <person name="DiFazio S."/>
            <person name="Duplessis S."/>
            <person name="Fraissinet-Tachet L."/>
            <person name="Lucic E."/>
            <person name="Frey-Klett P."/>
            <person name="Fourrey C."/>
            <person name="Feussner I."/>
            <person name="Gay G."/>
            <person name="Grimwood J."/>
            <person name="Hoegger P.J."/>
            <person name="Jain P."/>
            <person name="Kilaru S."/>
            <person name="Labbe J."/>
            <person name="Lin Y.C."/>
            <person name="Legue V."/>
            <person name="Le Tacon F."/>
            <person name="Marmeisse R."/>
            <person name="Melayah D."/>
            <person name="Montanini B."/>
            <person name="Muratet M."/>
            <person name="Nehls U."/>
            <person name="Niculita-Hirzel H."/>
            <person name="Oudot-Le Secq M.P."/>
            <person name="Peter M."/>
            <person name="Quesneville H."/>
            <person name="Rajashekar B."/>
            <person name="Reich M."/>
            <person name="Rouhier N."/>
            <person name="Schmutz J."/>
            <person name="Yin T."/>
            <person name="Chalot M."/>
            <person name="Henrissat B."/>
            <person name="Kuees U."/>
            <person name="Lucas S."/>
            <person name="Van de Peer Y."/>
            <person name="Podila G.K."/>
            <person name="Polle A."/>
            <person name="Pukkila P.J."/>
            <person name="Richardson P.M."/>
            <person name="Rouze P."/>
            <person name="Sanders I.R."/>
            <person name="Stajich J.E."/>
            <person name="Tunlid A."/>
            <person name="Tuskan G."/>
            <person name="Grigoriev I.V."/>
        </authorList>
    </citation>
    <scope>NUCLEOTIDE SEQUENCE [LARGE SCALE GENOMIC DNA]</scope>
    <source>
        <strain evidence="3">S238N-H82 / ATCC MYA-4686</strain>
    </source>
</reference>
<dbReference type="AlphaFoldDB" id="B0DSN0"/>
<dbReference type="KEGG" id="lbc:LACBIDRAFT_332412"/>
<accession>B0DSN0</accession>
<name>B0DSN0_LACBS</name>
<sequence>MASHQASGSRYASAQGAVTAKIRGNCNIKSGLNLAHTCSANAFLNLSFIDISLIAIPPLSVSRVCTPDTLRCEKKMCKQCCIAENGCSAPGHNFTRLSDRQKVKLQARPSVPSPSFHQTIPQPLSSSTTPPYTFELSLGPPSFDFPTNLGNTAAVNFPKTQTQHEQEESSRPSQLAAEHEEDRGSGRNRSISWVAVHHAQPWTHRFVLHLPFHTYHLDYTAARPARNSQANASCEDCRPNGLASPTI</sequence>
<dbReference type="GeneID" id="6082653"/>
<protein>
    <submittedName>
        <fullName evidence="2">Predicted protein</fullName>
    </submittedName>
</protein>
<evidence type="ECO:0000256" key="1">
    <source>
        <dbReference type="SAM" id="MobiDB-lite"/>
    </source>
</evidence>
<evidence type="ECO:0000313" key="2">
    <source>
        <dbReference type="EMBL" id="EDR02263.1"/>
    </source>
</evidence>
<dbReference type="HOGENOM" id="CLU_1124724_0_0_1"/>
<gene>
    <name evidence="2" type="ORF">LACBIDRAFT_332412</name>
</gene>
<dbReference type="EMBL" id="DS547131">
    <property type="protein sequence ID" value="EDR02263.1"/>
    <property type="molecule type" value="Genomic_DNA"/>
</dbReference>
<keyword evidence="3" id="KW-1185">Reference proteome</keyword>
<feature type="compositionally biased region" description="Polar residues" evidence="1">
    <location>
        <begin position="113"/>
        <end position="131"/>
    </location>
</feature>
<organism evidence="3">
    <name type="scientific">Laccaria bicolor (strain S238N-H82 / ATCC MYA-4686)</name>
    <name type="common">Bicoloured deceiver</name>
    <name type="synonym">Laccaria laccata var. bicolor</name>
    <dbReference type="NCBI Taxonomy" id="486041"/>
    <lineage>
        <taxon>Eukaryota</taxon>
        <taxon>Fungi</taxon>
        <taxon>Dikarya</taxon>
        <taxon>Basidiomycota</taxon>
        <taxon>Agaricomycotina</taxon>
        <taxon>Agaricomycetes</taxon>
        <taxon>Agaricomycetidae</taxon>
        <taxon>Agaricales</taxon>
        <taxon>Agaricineae</taxon>
        <taxon>Hydnangiaceae</taxon>
        <taxon>Laccaria</taxon>
    </lineage>
</organism>